<gene>
    <name evidence="3" type="ORF">IR213_09575</name>
</gene>
<feature type="compositionally biased region" description="Basic and acidic residues" evidence="1">
    <location>
        <begin position="56"/>
        <end position="76"/>
    </location>
</feature>
<dbReference type="EMBL" id="JADHEC010000019">
    <property type="protein sequence ID" value="MBF2708838.1"/>
    <property type="molecule type" value="Genomic_DNA"/>
</dbReference>
<keyword evidence="4" id="KW-1185">Reference proteome</keyword>
<keyword evidence="2" id="KW-0812">Transmembrane</keyword>
<accession>A0A930U8F5</accession>
<dbReference type="AlphaFoldDB" id="A0A930U8F5"/>
<reference evidence="3" key="1">
    <citation type="submission" date="2020-11" db="EMBL/GenBank/DDBJ databases">
        <title>Genome of Flavobacterium soyangense.</title>
        <authorList>
            <person name="Liu Q."/>
            <person name="Xin Y.-H."/>
        </authorList>
    </citation>
    <scope>NUCLEOTIDE SEQUENCE</scope>
    <source>
        <strain evidence="3">CGMCC 1.13493</strain>
    </source>
</reference>
<protein>
    <submittedName>
        <fullName evidence="3">Uncharacterized protein</fullName>
    </submittedName>
</protein>
<dbReference type="Proteomes" id="UP000646211">
    <property type="component" value="Unassembled WGS sequence"/>
</dbReference>
<proteinExistence type="predicted"/>
<name>A0A930U8F5_9FLAO</name>
<keyword evidence="2" id="KW-1133">Transmembrane helix</keyword>
<feature type="transmembrane region" description="Helical" evidence="2">
    <location>
        <begin position="20"/>
        <end position="36"/>
    </location>
</feature>
<comment type="caution">
    <text evidence="3">The sequence shown here is derived from an EMBL/GenBank/DDBJ whole genome shotgun (WGS) entry which is preliminary data.</text>
</comment>
<evidence type="ECO:0000313" key="3">
    <source>
        <dbReference type="EMBL" id="MBF2708838.1"/>
    </source>
</evidence>
<dbReference type="RefSeq" id="WP_194312093.1">
    <property type="nucleotide sequence ID" value="NZ_JADHEC010000019.1"/>
</dbReference>
<evidence type="ECO:0000256" key="1">
    <source>
        <dbReference type="SAM" id="MobiDB-lite"/>
    </source>
</evidence>
<organism evidence="3 4">
    <name type="scientific">Flavobacterium soyangense</name>
    <dbReference type="NCBI Taxonomy" id="2023265"/>
    <lineage>
        <taxon>Bacteria</taxon>
        <taxon>Pseudomonadati</taxon>
        <taxon>Bacteroidota</taxon>
        <taxon>Flavobacteriia</taxon>
        <taxon>Flavobacteriales</taxon>
        <taxon>Flavobacteriaceae</taxon>
        <taxon>Flavobacterium</taxon>
    </lineage>
</organism>
<keyword evidence="2" id="KW-0472">Membrane</keyword>
<feature type="region of interest" description="Disordered" evidence="1">
    <location>
        <begin position="48"/>
        <end position="83"/>
    </location>
</feature>
<evidence type="ECO:0000256" key="2">
    <source>
        <dbReference type="SAM" id="Phobius"/>
    </source>
</evidence>
<sequence>MESQIHENKKNKLQNLSKKVLMLIAVILGTSVMVNARTEPSKITLAKEVTTSKHKTKEEKKEAKAEKKAAKAEKKANAAKAKK</sequence>
<evidence type="ECO:0000313" key="4">
    <source>
        <dbReference type="Proteomes" id="UP000646211"/>
    </source>
</evidence>